<organism evidence="1 2">
    <name type="scientific">Cinchona calisaya</name>
    <dbReference type="NCBI Taxonomy" id="153742"/>
    <lineage>
        <taxon>Eukaryota</taxon>
        <taxon>Viridiplantae</taxon>
        <taxon>Streptophyta</taxon>
        <taxon>Embryophyta</taxon>
        <taxon>Tracheophyta</taxon>
        <taxon>Spermatophyta</taxon>
        <taxon>Magnoliopsida</taxon>
        <taxon>eudicotyledons</taxon>
        <taxon>Gunneridae</taxon>
        <taxon>Pentapetalae</taxon>
        <taxon>asterids</taxon>
        <taxon>lamiids</taxon>
        <taxon>Gentianales</taxon>
        <taxon>Rubiaceae</taxon>
        <taxon>Cinchonoideae</taxon>
        <taxon>Cinchoneae</taxon>
        <taxon>Cinchona</taxon>
    </lineage>
</organism>
<evidence type="ECO:0000313" key="1">
    <source>
        <dbReference type="EMBL" id="KAL3500909.1"/>
    </source>
</evidence>
<name>A0ABD2XZY6_9GENT</name>
<dbReference type="AlphaFoldDB" id="A0ABD2XZY6"/>
<accession>A0ABD2XZY6</accession>
<evidence type="ECO:0000313" key="2">
    <source>
        <dbReference type="Proteomes" id="UP001630127"/>
    </source>
</evidence>
<sequence length="137" mass="15335">MTSVEKMKANVVISPNELELRVEGDGIAEGEGKEERLFGEIGKGISNLPNKLVDMDSDKLRADQVHLHKLGQEVISDVFLVDKLGQDVISDVFLVDINVGFDRGQKKLGGPAQKRQQKWRLFISKPGQELEMKRKAH</sequence>
<comment type="caution">
    <text evidence="1">The sequence shown here is derived from an EMBL/GenBank/DDBJ whole genome shotgun (WGS) entry which is preliminary data.</text>
</comment>
<dbReference type="Proteomes" id="UP001630127">
    <property type="component" value="Unassembled WGS sequence"/>
</dbReference>
<keyword evidence="2" id="KW-1185">Reference proteome</keyword>
<gene>
    <name evidence="1" type="ORF">ACH5RR_040002</name>
</gene>
<reference evidence="1 2" key="1">
    <citation type="submission" date="2024-11" db="EMBL/GenBank/DDBJ databases">
        <title>A near-complete genome assembly of Cinchona calisaya.</title>
        <authorList>
            <person name="Lian D.C."/>
            <person name="Zhao X.W."/>
            <person name="Wei L."/>
        </authorList>
    </citation>
    <scope>NUCLEOTIDE SEQUENCE [LARGE SCALE GENOMIC DNA]</scope>
    <source>
        <tissue evidence="1">Nenye</tissue>
    </source>
</reference>
<protein>
    <submittedName>
        <fullName evidence="1">Uncharacterized protein</fullName>
    </submittedName>
</protein>
<dbReference type="EMBL" id="JBJUIK010000016">
    <property type="protein sequence ID" value="KAL3500909.1"/>
    <property type="molecule type" value="Genomic_DNA"/>
</dbReference>
<proteinExistence type="predicted"/>